<name>A0AA88V1Y6_9ASTE</name>
<organism evidence="2 3">
    <name type="scientific">Escallonia herrerae</name>
    <dbReference type="NCBI Taxonomy" id="1293975"/>
    <lineage>
        <taxon>Eukaryota</taxon>
        <taxon>Viridiplantae</taxon>
        <taxon>Streptophyta</taxon>
        <taxon>Embryophyta</taxon>
        <taxon>Tracheophyta</taxon>
        <taxon>Spermatophyta</taxon>
        <taxon>Magnoliopsida</taxon>
        <taxon>eudicotyledons</taxon>
        <taxon>Gunneridae</taxon>
        <taxon>Pentapetalae</taxon>
        <taxon>asterids</taxon>
        <taxon>campanulids</taxon>
        <taxon>Escalloniales</taxon>
        <taxon>Escalloniaceae</taxon>
        <taxon>Escallonia</taxon>
    </lineage>
</organism>
<dbReference type="EMBL" id="JAVXUP010003280">
    <property type="protein sequence ID" value="KAK2999450.1"/>
    <property type="molecule type" value="Genomic_DNA"/>
</dbReference>
<proteinExistence type="predicted"/>
<dbReference type="AlphaFoldDB" id="A0AA88V1Y6"/>
<feature type="region of interest" description="Disordered" evidence="1">
    <location>
        <begin position="1"/>
        <end position="26"/>
    </location>
</feature>
<reference evidence="2" key="1">
    <citation type="submission" date="2022-12" db="EMBL/GenBank/DDBJ databases">
        <title>Draft genome assemblies for two species of Escallonia (Escalloniales).</title>
        <authorList>
            <person name="Chanderbali A."/>
            <person name="Dervinis C."/>
            <person name="Anghel I."/>
            <person name="Soltis D."/>
            <person name="Soltis P."/>
            <person name="Zapata F."/>
        </authorList>
    </citation>
    <scope>NUCLEOTIDE SEQUENCE</scope>
    <source>
        <strain evidence="2">UCBG64.0493</strain>
        <tissue evidence="2">Leaf</tissue>
    </source>
</reference>
<comment type="caution">
    <text evidence="2">The sequence shown here is derived from an EMBL/GenBank/DDBJ whole genome shotgun (WGS) entry which is preliminary data.</text>
</comment>
<accession>A0AA88V1Y6</accession>
<keyword evidence="3" id="KW-1185">Reference proteome</keyword>
<protein>
    <submittedName>
        <fullName evidence="2">Uncharacterized protein</fullName>
    </submittedName>
</protein>
<evidence type="ECO:0000313" key="2">
    <source>
        <dbReference type="EMBL" id="KAK2999450.1"/>
    </source>
</evidence>
<sequence length="161" mass="18119">MEQNSNLPVSRTPGSVRNEKPDKGSMTVAVQRSSQCFCLFEEKHLRIEEESRNRDKKGQAEFNSKVNYVDAASGKSFHALQVKKEDNMFKRNTNHYKNKKKSKCHNEKPDKGSVTVAVQRSSQCFCLFEEVLLPVVPMPRGTRWECHAPPHGASSAAPEAA</sequence>
<gene>
    <name evidence="2" type="ORF">RJ639_022588</name>
</gene>
<feature type="compositionally biased region" description="Polar residues" evidence="1">
    <location>
        <begin position="1"/>
        <end position="15"/>
    </location>
</feature>
<evidence type="ECO:0000313" key="3">
    <source>
        <dbReference type="Proteomes" id="UP001188597"/>
    </source>
</evidence>
<evidence type="ECO:0000256" key="1">
    <source>
        <dbReference type="SAM" id="MobiDB-lite"/>
    </source>
</evidence>
<dbReference type="Proteomes" id="UP001188597">
    <property type="component" value="Unassembled WGS sequence"/>
</dbReference>